<evidence type="ECO:0000259" key="3">
    <source>
        <dbReference type="Pfam" id="PF05368"/>
    </source>
</evidence>
<dbReference type="EMBL" id="CABFOC020000013">
    <property type="protein sequence ID" value="CAH0046010.1"/>
    <property type="molecule type" value="Genomic_DNA"/>
</dbReference>
<evidence type="ECO:0000256" key="1">
    <source>
        <dbReference type="ARBA" id="ARBA00006328"/>
    </source>
</evidence>
<dbReference type="PANTHER" id="PTHR42748:SF28">
    <property type="entry name" value="NMRA-LIKE DOMAIN-CONTAINING PROTEIN"/>
    <property type="match status" value="1"/>
</dbReference>
<dbReference type="Proteomes" id="UP000775872">
    <property type="component" value="Unassembled WGS sequence"/>
</dbReference>
<accession>A0A9N9W4A8</accession>
<evidence type="ECO:0000256" key="2">
    <source>
        <dbReference type="ARBA" id="ARBA00022857"/>
    </source>
</evidence>
<protein>
    <recommendedName>
        <fullName evidence="3">NmrA-like domain-containing protein</fullName>
    </recommendedName>
</protein>
<dbReference type="SUPFAM" id="SSF51735">
    <property type="entry name" value="NAD(P)-binding Rossmann-fold domains"/>
    <property type="match status" value="1"/>
</dbReference>
<dbReference type="InterPro" id="IPR008030">
    <property type="entry name" value="NmrA-like"/>
</dbReference>
<name>A0A9N9W4A8_9HYPO</name>
<organism evidence="4 5">
    <name type="scientific">Clonostachys solani</name>
    <dbReference type="NCBI Taxonomy" id="160281"/>
    <lineage>
        <taxon>Eukaryota</taxon>
        <taxon>Fungi</taxon>
        <taxon>Dikarya</taxon>
        <taxon>Ascomycota</taxon>
        <taxon>Pezizomycotina</taxon>
        <taxon>Sordariomycetes</taxon>
        <taxon>Hypocreomycetidae</taxon>
        <taxon>Hypocreales</taxon>
        <taxon>Bionectriaceae</taxon>
        <taxon>Clonostachys</taxon>
    </lineage>
</organism>
<keyword evidence="5" id="KW-1185">Reference proteome</keyword>
<dbReference type="InterPro" id="IPR051164">
    <property type="entry name" value="NmrA-like_oxidored"/>
</dbReference>
<dbReference type="PANTHER" id="PTHR42748">
    <property type="entry name" value="NITROGEN METABOLITE REPRESSION PROTEIN NMRA FAMILY MEMBER"/>
    <property type="match status" value="1"/>
</dbReference>
<sequence length="339" mass="37634">MAKKLIVVVGATGGQGGGVVNAFLNDPEYRVRGVTRNTESPKAQALVKKGVEMVQADQKDESSLTAAFQGAHAIFAVTDYYDFFFQIGKDASMEREFTYGTNLARAASKIETLQTYVWSTLPPTSVLTNNEAVVPHFDGKGRVNLYIKEHLPSLYEKTTFTLFTIFAINMHQYPIFRPVWVESAQKWVQFYPADPKSPYPCVGDHATNSGVFIRAIMERPPAGGTYVRCNVQDLTLESYLALWGRASGISPAEGSTKVVQLTVQDYVALWGAMGEEQASQWVFFEYIARKKAAGLWDEAALGINMVEGWDLLNDAEKKNIKSVEDSIKELDWSSVVSKL</sequence>
<dbReference type="GO" id="GO:0005634">
    <property type="term" value="C:nucleus"/>
    <property type="evidence" value="ECO:0007669"/>
    <property type="project" value="TreeGrafter"/>
</dbReference>
<reference evidence="4" key="1">
    <citation type="submission" date="2021-10" db="EMBL/GenBank/DDBJ databases">
        <authorList>
            <person name="Piombo E."/>
        </authorList>
    </citation>
    <scope>NUCLEOTIDE SEQUENCE</scope>
</reference>
<dbReference type="Gene3D" id="3.40.50.720">
    <property type="entry name" value="NAD(P)-binding Rossmann-like Domain"/>
    <property type="match status" value="1"/>
</dbReference>
<dbReference type="OrthoDB" id="300709at2759"/>
<feature type="domain" description="NmrA-like" evidence="3">
    <location>
        <begin position="3"/>
        <end position="248"/>
    </location>
</feature>
<keyword evidence="2" id="KW-0521">NADP</keyword>
<dbReference type="InterPro" id="IPR036291">
    <property type="entry name" value="NAD(P)-bd_dom_sf"/>
</dbReference>
<evidence type="ECO:0000313" key="5">
    <source>
        <dbReference type="Proteomes" id="UP000775872"/>
    </source>
</evidence>
<dbReference type="Gene3D" id="3.90.25.10">
    <property type="entry name" value="UDP-galactose 4-epimerase, domain 1"/>
    <property type="match status" value="1"/>
</dbReference>
<dbReference type="Pfam" id="PF05368">
    <property type="entry name" value="NmrA"/>
    <property type="match status" value="1"/>
</dbReference>
<comment type="caution">
    <text evidence="4">The sequence shown here is derived from an EMBL/GenBank/DDBJ whole genome shotgun (WGS) entry which is preliminary data.</text>
</comment>
<proteinExistence type="inferred from homology"/>
<comment type="similarity">
    <text evidence="1">Belongs to the NmrA-type oxidoreductase family.</text>
</comment>
<evidence type="ECO:0000313" key="4">
    <source>
        <dbReference type="EMBL" id="CAH0046010.1"/>
    </source>
</evidence>
<dbReference type="AlphaFoldDB" id="A0A9N9W4A8"/>
<gene>
    <name evidence="4" type="ORF">CSOL1703_00012643</name>
</gene>